<evidence type="ECO:0000313" key="1">
    <source>
        <dbReference type="EMBL" id="KAA1054402.1"/>
    </source>
</evidence>
<organism evidence="1 2">
    <name type="scientific">Azospirillum argentinense</name>
    <dbReference type="NCBI Taxonomy" id="2970906"/>
    <lineage>
        <taxon>Bacteria</taxon>
        <taxon>Pseudomonadati</taxon>
        <taxon>Pseudomonadota</taxon>
        <taxon>Alphaproteobacteria</taxon>
        <taxon>Rhodospirillales</taxon>
        <taxon>Azospirillaceae</taxon>
        <taxon>Azospirillum</taxon>
    </lineage>
</organism>
<dbReference type="AlphaFoldDB" id="A0A5B0KP43"/>
<dbReference type="EMBL" id="VEWN01000010">
    <property type="protein sequence ID" value="KAA1054402.1"/>
    <property type="molecule type" value="Genomic_DNA"/>
</dbReference>
<reference evidence="1 2" key="1">
    <citation type="submission" date="2019-07" db="EMBL/GenBank/DDBJ databases">
        <title>Genome sequencing of the stress-tolerant strain Azospirillum brasilense Az19.</title>
        <authorList>
            <person name="Maroniche G.A."/>
            <person name="Garcia J.E."/>
            <person name="Pagnussat L."/>
            <person name="Amenta M."/>
            <person name="Creus C.M."/>
        </authorList>
    </citation>
    <scope>NUCLEOTIDE SEQUENCE [LARGE SCALE GENOMIC DNA]</scope>
    <source>
        <strain evidence="1 2">Az19</strain>
    </source>
</reference>
<comment type="caution">
    <text evidence="1">The sequence shown here is derived from an EMBL/GenBank/DDBJ whole genome shotgun (WGS) entry which is preliminary data.</text>
</comment>
<accession>A0A5B0KP43</accession>
<proteinExistence type="predicted"/>
<sequence length="74" mass="7939">MVWFPSGVWGVGVWGICLPVPSASGPGLSDDQTLRPAAHPRCGLRHTRTRFAFAAPSLTFIKTPPGKAVFPRIP</sequence>
<name>A0A5B0KP43_9PROT</name>
<dbReference type="Proteomes" id="UP000325333">
    <property type="component" value="Unassembled WGS sequence"/>
</dbReference>
<protein>
    <submittedName>
        <fullName evidence="1">Uncharacterized protein</fullName>
    </submittedName>
</protein>
<gene>
    <name evidence="1" type="ORF">FH063_006658</name>
</gene>
<evidence type="ECO:0000313" key="2">
    <source>
        <dbReference type="Proteomes" id="UP000325333"/>
    </source>
</evidence>